<proteinExistence type="predicted"/>
<dbReference type="Proteomes" id="UP001162992">
    <property type="component" value="Chromosome 1"/>
</dbReference>
<dbReference type="EMBL" id="CM055092">
    <property type="protein sequence ID" value="KAJ7568304.1"/>
    <property type="molecule type" value="Genomic_DNA"/>
</dbReference>
<comment type="caution">
    <text evidence="1">The sequence shown here is derived from an EMBL/GenBank/DDBJ whole genome shotgun (WGS) entry which is preliminary data.</text>
</comment>
<sequence>MALPGRSACVVSIFRKVSYSIIGLKRQEWQCDPLSLQRKFQMCWLHGYMLRSCTLQRKLEELVGLLNLSDIKKDRSSMLVNVLRSLTCCTIMASLSNDKQMFERSFVQNSFDLKQ</sequence>
<evidence type="ECO:0000313" key="1">
    <source>
        <dbReference type="EMBL" id="KAJ7568304.1"/>
    </source>
</evidence>
<reference evidence="2" key="1">
    <citation type="journal article" date="2024" name="Proc. Natl. Acad. Sci. U.S.A.">
        <title>Extraordinary preservation of gene collinearity over three hundred million years revealed in homosporous lycophytes.</title>
        <authorList>
            <person name="Li C."/>
            <person name="Wickell D."/>
            <person name="Kuo L.Y."/>
            <person name="Chen X."/>
            <person name="Nie B."/>
            <person name="Liao X."/>
            <person name="Peng D."/>
            <person name="Ji J."/>
            <person name="Jenkins J."/>
            <person name="Williams M."/>
            <person name="Shu S."/>
            <person name="Plott C."/>
            <person name="Barry K."/>
            <person name="Rajasekar S."/>
            <person name="Grimwood J."/>
            <person name="Han X."/>
            <person name="Sun S."/>
            <person name="Hou Z."/>
            <person name="He W."/>
            <person name="Dai G."/>
            <person name="Sun C."/>
            <person name="Schmutz J."/>
            <person name="Leebens-Mack J.H."/>
            <person name="Li F.W."/>
            <person name="Wang L."/>
        </authorList>
    </citation>
    <scope>NUCLEOTIDE SEQUENCE [LARGE SCALE GENOMIC DNA]</scope>
    <source>
        <strain evidence="2">cv. PW_Plant_1</strain>
    </source>
</reference>
<evidence type="ECO:0000313" key="2">
    <source>
        <dbReference type="Proteomes" id="UP001162992"/>
    </source>
</evidence>
<gene>
    <name evidence="1" type="ORF">O6H91_01G027000</name>
</gene>
<organism evidence="1 2">
    <name type="scientific">Diphasiastrum complanatum</name>
    <name type="common">Issler's clubmoss</name>
    <name type="synonym">Lycopodium complanatum</name>
    <dbReference type="NCBI Taxonomy" id="34168"/>
    <lineage>
        <taxon>Eukaryota</taxon>
        <taxon>Viridiplantae</taxon>
        <taxon>Streptophyta</taxon>
        <taxon>Embryophyta</taxon>
        <taxon>Tracheophyta</taxon>
        <taxon>Lycopodiopsida</taxon>
        <taxon>Lycopodiales</taxon>
        <taxon>Lycopodiaceae</taxon>
        <taxon>Lycopodioideae</taxon>
        <taxon>Diphasiastrum</taxon>
    </lineage>
</organism>
<accession>A0ACC2EP85</accession>
<protein>
    <submittedName>
        <fullName evidence="1">Uncharacterized protein</fullName>
    </submittedName>
</protein>
<keyword evidence="2" id="KW-1185">Reference proteome</keyword>
<name>A0ACC2EP85_DIPCM</name>